<dbReference type="PANTHER" id="PTHR11060">
    <property type="entry name" value="PROTEIN MEMO1"/>
    <property type="match status" value="1"/>
</dbReference>
<dbReference type="Gene3D" id="3.40.830.10">
    <property type="entry name" value="LigB-like"/>
    <property type="match status" value="1"/>
</dbReference>
<dbReference type="EMBL" id="UINC01109531">
    <property type="protein sequence ID" value="SVC76419.1"/>
    <property type="molecule type" value="Genomic_DNA"/>
</dbReference>
<organism evidence="2">
    <name type="scientific">marine metagenome</name>
    <dbReference type="NCBI Taxonomy" id="408172"/>
    <lineage>
        <taxon>unclassified sequences</taxon>
        <taxon>metagenomes</taxon>
        <taxon>ecological metagenomes</taxon>
    </lineage>
</organism>
<reference evidence="2" key="1">
    <citation type="submission" date="2018-05" db="EMBL/GenBank/DDBJ databases">
        <authorList>
            <person name="Lanie J.A."/>
            <person name="Ng W.-L."/>
            <person name="Kazmierczak K.M."/>
            <person name="Andrzejewski T.M."/>
            <person name="Davidsen T.M."/>
            <person name="Wayne K.J."/>
            <person name="Tettelin H."/>
            <person name="Glass J.I."/>
            <person name="Rusch D."/>
            <person name="Podicherti R."/>
            <person name="Tsui H.-C.T."/>
            <person name="Winkler M.E."/>
        </authorList>
    </citation>
    <scope>NUCLEOTIDE SEQUENCE</scope>
</reference>
<evidence type="ECO:0000256" key="1">
    <source>
        <dbReference type="ARBA" id="ARBA00006315"/>
    </source>
</evidence>
<protein>
    <recommendedName>
        <fullName evidence="3">MEMO1 family protein</fullName>
    </recommendedName>
</protein>
<name>A0A382PSV4_9ZZZZ</name>
<dbReference type="Pfam" id="PF01875">
    <property type="entry name" value="Memo"/>
    <property type="match status" value="1"/>
</dbReference>
<dbReference type="NCBIfam" id="TIGR04336">
    <property type="entry name" value="AmmeMemoSam_B"/>
    <property type="match status" value="1"/>
</dbReference>
<gene>
    <name evidence="2" type="ORF">METZ01_LOCUS329273</name>
</gene>
<evidence type="ECO:0008006" key="3">
    <source>
        <dbReference type="Google" id="ProtNLM"/>
    </source>
</evidence>
<dbReference type="CDD" id="cd07361">
    <property type="entry name" value="MEMO_like"/>
    <property type="match status" value="1"/>
</dbReference>
<accession>A0A382PSV4</accession>
<proteinExistence type="inferred from homology"/>
<dbReference type="AlphaFoldDB" id="A0A382PSV4"/>
<dbReference type="InterPro" id="IPR002737">
    <property type="entry name" value="MEMO1_fam"/>
</dbReference>
<comment type="similarity">
    <text evidence="1">Belongs to the MEMO1 family.</text>
</comment>
<dbReference type="HAMAP" id="MF_00055">
    <property type="entry name" value="MEMO1"/>
    <property type="match status" value="1"/>
</dbReference>
<sequence>MPPSDGDAVQVRPAAVAGRFYSDDRHRLTQTVAAYLAEGAAHLQARQRDWPLSGHVRALVCPHAGYVFSGPIAGSAYSTLQSQCSTIHRVVLIGPAHRVAVPGLAVPSASALDTPLGTIAVDPVVTELVNEGLAGVIDEAHEDEHALEVHLPFLQIALSGDITIVPLLFGQCDPLVIGRVIERLWEPETLFVISSDLSHFHSHDVAERLDQATSRAIESLDAEALGEGAACGRLGIQALIEVAIKNELRALAVDVRTSADTAGSPDRVVGYGAYVFHE</sequence>
<dbReference type="PANTHER" id="PTHR11060:SF0">
    <property type="entry name" value="PROTEIN MEMO1"/>
    <property type="match status" value="1"/>
</dbReference>
<evidence type="ECO:0000313" key="2">
    <source>
        <dbReference type="EMBL" id="SVC76419.1"/>
    </source>
</evidence>